<evidence type="ECO:0000256" key="1">
    <source>
        <dbReference type="ARBA" id="ARBA00010406"/>
    </source>
</evidence>
<dbReference type="InterPro" id="IPR039718">
    <property type="entry name" value="Rrm1"/>
</dbReference>
<dbReference type="GO" id="GO:0004748">
    <property type="term" value="F:ribonucleoside-diphosphate reductase activity, thioredoxin disulfide as acceptor"/>
    <property type="evidence" value="ECO:0007669"/>
    <property type="project" value="UniProtKB-EC"/>
</dbReference>
<dbReference type="InterPro" id="IPR013346">
    <property type="entry name" value="NrdE_NrdA_C"/>
</dbReference>
<dbReference type="Gene3D" id="3.20.70.20">
    <property type="match status" value="1"/>
</dbReference>
<evidence type="ECO:0000256" key="9">
    <source>
        <dbReference type="RuleBase" id="RU003410"/>
    </source>
</evidence>
<dbReference type="PROSITE" id="PS51161">
    <property type="entry name" value="ATP_CONE"/>
    <property type="match status" value="1"/>
</dbReference>
<dbReference type="PANTHER" id="PTHR11573">
    <property type="entry name" value="RIBONUCLEOSIDE-DIPHOSPHATE REDUCTASE LARGE CHAIN"/>
    <property type="match status" value="1"/>
</dbReference>
<dbReference type="InterPro" id="IPR008926">
    <property type="entry name" value="RNR_R1-su_N"/>
</dbReference>
<dbReference type="GO" id="GO:0005971">
    <property type="term" value="C:ribonucleoside-diphosphate reductase complex"/>
    <property type="evidence" value="ECO:0007669"/>
    <property type="project" value="TreeGrafter"/>
</dbReference>
<name>A0A9Q0NAU8_9DIPT</name>
<keyword evidence="4 8" id="KW-0067">ATP-binding</keyword>
<reference evidence="11" key="1">
    <citation type="submission" date="2022-07" db="EMBL/GenBank/DDBJ databases">
        <authorList>
            <person name="Trinca V."/>
            <person name="Uliana J.V.C."/>
            <person name="Torres T.T."/>
            <person name="Ward R.J."/>
            <person name="Monesi N."/>
        </authorList>
    </citation>
    <scope>NUCLEOTIDE SEQUENCE</scope>
    <source>
        <strain evidence="11">HSMRA1968</strain>
        <tissue evidence="11">Whole embryos</tissue>
    </source>
</reference>
<dbReference type="SUPFAM" id="SSF48168">
    <property type="entry name" value="R1 subunit of ribonucleotide reductase, N-terminal domain"/>
    <property type="match status" value="1"/>
</dbReference>
<keyword evidence="3 8" id="KW-0547">Nucleotide-binding</keyword>
<dbReference type="InterPro" id="IPR013509">
    <property type="entry name" value="RNR_lsu_N"/>
</dbReference>
<evidence type="ECO:0000313" key="12">
    <source>
        <dbReference type="Proteomes" id="UP001151699"/>
    </source>
</evidence>
<evidence type="ECO:0000313" key="11">
    <source>
        <dbReference type="EMBL" id="KAJ6646965.1"/>
    </source>
</evidence>
<keyword evidence="5 9" id="KW-0560">Oxidoreductase</keyword>
<dbReference type="EMBL" id="WJQU01000001">
    <property type="protein sequence ID" value="KAJ6646965.1"/>
    <property type="molecule type" value="Genomic_DNA"/>
</dbReference>
<keyword evidence="12" id="KW-1185">Reference proteome</keyword>
<evidence type="ECO:0000259" key="10">
    <source>
        <dbReference type="PROSITE" id="PS51161"/>
    </source>
</evidence>
<evidence type="ECO:0000256" key="7">
    <source>
        <dbReference type="ARBA" id="ARBA00024942"/>
    </source>
</evidence>
<proteinExistence type="inferred from homology"/>
<comment type="function">
    <text evidence="7 9">Provides the precursors necessary for DNA synthesis. Catalyzes the biosynthesis of deoxyribonucleotides from the corresponding ribonucleotides.</text>
</comment>
<comment type="catalytic activity">
    <reaction evidence="9">
        <text>a 2'-deoxyribonucleoside 5'-diphosphate + [thioredoxin]-disulfide + H2O = a ribonucleoside 5'-diphosphate + [thioredoxin]-dithiol</text>
        <dbReference type="Rhea" id="RHEA:23252"/>
        <dbReference type="Rhea" id="RHEA-COMP:10698"/>
        <dbReference type="Rhea" id="RHEA-COMP:10700"/>
        <dbReference type="ChEBI" id="CHEBI:15377"/>
        <dbReference type="ChEBI" id="CHEBI:29950"/>
        <dbReference type="ChEBI" id="CHEBI:50058"/>
        <dbReference type="ChEBI" id="CHEBI:57930"/>
        <dbReference type="ChEBI" id="CHEBI:73316"/>
        <dbReference type="EC" id="1.17.4.1"/>
    </reaction>
</comment>
<evidence type="ECO:0000256" key="3">
    <source>
        <dbReference type="ARBA" id="ARBA00022741"/>
    </source>
</evidence>
<sequence>MFVAIKKKVVKGLYNGVTTAELDSLAADVAATMTPNHADYALLAARIVVSNLHKETKKQFSDVMHDLYHAKKSVLQEDAPLISEFHYNIIQTNSNRLNSEIIYDRDFSYSYFGFRTLERSCLLKINGKTVERPQHMLMRVAIGIHGNDIHAAIETYKLLSEKFISHSISTLSSAATSNAQLSSSYLISMNDDSINGIYYSLKQCGKISLTADVGFNVHCIRAKGSYIAGTNGISNGLVPLLRVYNHNALMFNDGDTKSPTAIFIEPWHGDVLDFLELGKSTGKEEIRANDLSYGLWIPDLFMKRVEKNQNWSLMCPHECPGLYDVWGEEFEKLYEKYEAEGRVIRQMKAQDLWSIIVSSQTDTGAPFLLYKDTCNRKSNQQNAGTLRCSNVGTEILHNNSEHEAGVCPSGFITLSKLVTKNRKFDFDKLKQIAKVLTINLNKIIDINGYAVPEAEIVAKKKYRAIAIGVQGLADALIIMRLPYECEEAHLLNQQIFETIYYGALEASCELAEKFGTYTTYEDSPISKGILQYDMWNKSPTNLWDWESLKSKIMTHGVRNSLLVAAGSTTLTSRIIGCNQSFEPLKSNIHSERVGTNDVKLVNHLLIKDLANLNLWTEEMKNRILSLNGSIQSIDVIPPGIRELYKTVWEMSVKTVMQMAADRGAFIDQSQSFNVYVNAPTYGKITSMHFYGWNLGLKTGLYRLQTTKDNSASRTPMRARQITETAEETQAKEKRLADMVCSLENKDACISCGS</sequence>
<dbReference type="InterPro" id="IPR000788">
    <property type="entry name" value="RNR_lg_C"/>
</dbReference>
<keyword evidence="2" id="KW-0021">Allosteric enzyme</keyword>
<dbReference type="EC" id="1.17.4.1" evidence="9"/>
<organism evidence="11 12">
    <name type="scientific">Pseudolycoriella hygida</name>
    <dbReference type="NCBI Taxonomy" id="35572"/>
    <lineage>
        <taxon>Eukaryota</taxon>
        <taxon>Metazoa</taxon>
        <taxon>Ecdysozoa</taxon>
        <taxon>Arthropoda</taxon>
        <taxon>Hexapoda</taxon>
        <taxon>Insecta</taxon>
        <taxon>Pterygota</taxon>
        <taxon>Neoptera</taxon>
        <taxon>Endopterygota</taxon>
        <taxon>Diptera</taxon>
        <taxon>Nematocera</taxon>
        <taxon>Sciaroidea</taxon>
        <taxon>Sciaridae</taxon>
        <taxon>Pseudolycoriella</taxon>
    </lineage>
</organism>
<evidence type="ECO:0000256" key="5">
    <source>
        <dbReference type="ARBA" id="ARBA00023002"/>
    </source>
</evidence>
<evidence type="ECO:0000256" key="4">
    <source>
        <dbReference type="ARBA" id="ARBA00022840"/>
    </source>
</evidence>
<dbReference type="Pfam" id="PF00317">
    <property type="entry name" value="Ribonuc_red_lgN"/>
    <property type="match status" value="1"/>
</dbReference>
<evidence type="ECO:0000256" key="8">
    <source>
        <dbReference type="PROSITE-ProRule" id="PRU00492"/>
    </source>
</evidence>
<comment type="similarity">
    <text evidence="1 9">Belongs to the ribonucleoside diphosphate reductase large chain family.</text>
</comment>
<dbReference type="GO" id="GO:0009263">
    <property type="term" value="P:deoxyribonucleotide biosynthetic process"/>
    <property type="evidence" value="ECO:0007669"/>
    <property type="project" value="UniProtKB-KW"/>
</dbReference>
<dbReference type="FunFam" id="3.20.70.20:FF:000041">
    <property type="entry name" value="Ribonucleotide reductase catalytic subunit M1"/>
    <property type="match status" value="1"/>
</dbReference>
<dbReference type="InterPro" id="IPR005144">
    <property type="entry name" value="ATP-cone_dom"/>
</dbReference>
<comment type="caution">
    <text evidence="11">The sequence shown here is derived from an EMBL/GenBank/DDBJ whole genome shotgun (WGS) entry which is preliminary data.</text>
</comment>
<dbReference type="PRINTS" id="PR01183">
    <property type="entry name" value="RIBORDTASEM1"/>
</dbReference>
<dbReference type="NCBIfam" id="TIGR02506">
    <property type="entry name" value="NrdE_NrdA"/>
    <property type="match status" value="1"/>
</dbReference>
<feature type="domain" description="ATP-cone" evidence="10">
    <location>
        <begin position="1"/>
        <end position="58"/>
    </location>
</feature>
<keyword evidence="6 9" id="KW-0215">Deoxyribonucleotide synthesis</keyword>
<dbReference type="SUPFAM" id="SSF51998">
    <property type="entry name" value="PFL-like glycyl radical enzymes"/>
    <property type="match status" value="1"/>
</dbReference>
<dbReference type="Pfam" id="PF02867">
    <property type="entry name" value="Ribonuc_red_lgC"/>
    <property type="match status" value="1"/>
</dbReference>
<accession>A0A9Q0NAU8</accession>
<dbReference type="Proteomes" id="UP001151699">
    <property type="component" value="Chromosome A"/>
</dbReference>
<dbReference type="OrthoDB" id="3000483at2759"/>
<dbReference type="AlphaFoldDB" id="A0A9Q0NAU8"/>
<dbReference type="PANTHER" id="PTHR11573:SF6">
    <property type="entry name" value="RIBONUCLEOSIDE-DIPHOSPHATE REDUCTASE LARGE SUBUNIT"/>
    <property type="match status" value="1"/>
</dbReference>
<evidence type="ECO:0000256" key="6">
    <source>
        <dbReference type="ARBA" id="ARBA00023116"/>
    </source>
</evidence>
<gene>
    <name evidence="11" type="primary">RnrL_0</name>
    <name evidence="11" type="ORF">Bhyg_02182</name>
</gene>
<dbReference type="GO" id="GO:0005524">
    <property type="term" value="F:ATP binding"/>
    <property type="evidence" value="ECO:0007669"/>
    <property type="project" value="UniProtKB-UniRule"/>
</dbReference>
<evidence type="ECO:0000256" key="2">
    <source>
        <dbReference type="ARBA" id="ARBA00022533"/>
    </source>
</evidence>
<protein>
    <recommendedName>
        <fullName evidence="9">Ribonucleoside-diphosphate reductase</fullName>
        <ecNumber evidence="9">1.17.4.1</ecNumber>
    </recommendedName>
</protein>